<gene>
    <name evidence="2" type="ORF">HFRIS_004523</name>
</gene>
<reference evidence="2 3" key="1">
    <citation type="journal article" date="2013" name="Front. Microbiol.">
        <title>The genome of the endophytic bacterium H. frisingense GSF30(T) identifies diverse strategies in the Herbaspirillum genus to interact with plants.</title>
        <authorList>
            <person name="Straub D."/>
            <person name="Rothballer M."/>
            <person name="Hartmann A."/>
            <person name="Ludewig U."/>
        </authorList>
    </citation>
    <scope>NUCLEOTIDE SEQUENCE [LARGE SCALE GENOMIC DNA]</scope>
    <source>
        <strain evidence="2 3">GSF30</strain>
    </source>
</reference>
<dbReference type="AlphaFoldDB" id="A0AAI9IHB6"/>
<dbReference type="RefSeq" id="WP_006462059.1">
    <property type="nucleotide sequence ID" value="NZ_AEEC02000004.1"/>
</dbReference>
<accession>A0AAI9IHB6</accession>
<organism evidence="2 3">
    <name type="scientific">Herbaspirillum frisingense GSF30</name>
    <dbReference type="NCBI Taxonomy" id="864073"/>
    <lineage>
        <taxon>Bacteria</taxon>
        <taxon>Pseudomonadati</taxon>
        <taxon>Pseudomonadota</taxon>
        <taxon>Betaproteobacteria</taxon>
        <taxon>Burkholderiales</taxon>
        <taxon>Oxalobacteraceae</taxon>
        <taxon>Herbaspirillum</taxon>
    </lineage>
</organism>
<name>A0AAI9IHB6_9BURK</name>
<protein>
    <submittedName>
        <fullName evidence="2">Uncharacterized protein</fullName>
    </submittedName>
</protein>
<feature type="compositionally biased region" description="Basic and acidic residues" evidence="1">
    <location>
        <begin position="124"/>
        <end position="142"/>
    </location>
</feature>
<dbReference type="EMBL" id="AEEC02000004">
    <property type="protein sequence ID" value="EOA06075.1"/>
    <property type="molecule type" value="Genomic_DNA"/>
</dbReference>
<evidence type="ECO:0000313" key="2">
    <source>
        <dbReference type="EMBL" id="EOA06075.1"/>
    </source>
</evidence>
<feature type="compositionally biased region" description="Polar residues" evidence="1">
    <location>
        <begin position="111"/>
        <end position="123"/>
    </location>
</feature>
<evidence type="ECO:0000256" key="1">
    <source>
        <dbReference type="SAM" id="MobiDB-lite"/>
    </source>
</evidence>
<evidence type="ECO:0000313" key="3">
    <source>
        <dbReference type="Proteomes" id="UP000006772"/>
    </source>
</evidence>
<proteinExistence type="predicted"/>
<dbReference type="Proteomes" id="UP000006772">
    <property type="component" value="Unassembled WGS sequence"/>
</dbReference>
<sequence>MQIARTTPTASTTNTGELALPAAADQAAASTAGQDSVAPNAASTLVKLSGEARQRLAEELQGSLTDRIGTDTSSAQMTARQRKLMEKLLRRTALLNMDVFSALREKLRAQLQQKPQTPLIQRQANDEKANQRREDSKPAGPA</sequence>
<comment type="caution">
    <text evidence="2">The sequence shown here is derived from an EMBL/GenBank/DDBJ whole genome shotgun (WGS) entry which is preliminary data.</text>
</comment>
<feature type="region of interest" description="Disordered" evidence="1">
    <location>
        <begin position="111"/>
        <end position="142"/>
    </location>
</feature>